<dbReference type="GO" id="GO:0006614">
    <property type="term" value="P:SRP-dependent cotranslational protein targeting to membrane"/>
    <property type="evidence" value="ECO:0007669"/>
    <property type="project" value="InterPro"/>
</dbReference>
<evidence type="ECO:0000256" key="10">
    <source>
        <dbReference type="ARBA" id="ARBA00023274"/>
    </source>
</evidence>
<evidence type="ECO:0000313" key="14">
    <source>
        <dbReference type="EMBL" id="RUS76553.1"/>
    </source>
</evidence>
<keyword evidence="10 12" id="KW-0687">Ribonucleoprotein</keyword>
<evidence type="ECO:0000256" key="5">
    <source>
        <dbReference type="ARBA" id="ARBA00022490"/>
    </source>
</evidence>
<evidence type="ECO:0000313" key="15">
    <source>
        <dbReference type="Proteomes" id="UP000271974"/>
    </source>
</evidence>
<evidence type="ECO:0000256" key="12">
    <source>
        <dbReference type="PIRNR" id="PIRNR038995"/>
    </source>
</evidence>
<keyword evidence="6" id="KW-0256">Endoplasmic reticulum</keyword>
<dbReference type="InterPro" id="IPR038253">
    <property type="entry name" value="SRP68_N_sf"/>
</dbReference>
<dbReference type="AlphaFoldDB" id="A0A3S0ZK03"/>
<feature type="compositionally biased region" description="Polar residues" evidence="13">
    <location>
        <begin position="9"/>
        <end position="22"/>
    </location>
</feature>
<evidence type="ECO:0000256" key="11">
    <source>
        <dbReference type="ARBA" id="ARBA00029498"/>
    </source>
</evidence>
<dbReference type="Gene3D" id="1.10.3450.40">
    <property type="entry name" value="Signal recognition particle, SRP68 subunit, RNA-binding domain"/>
    <property type="match status" value="1"/>
</dbReference>
<dbReference type="OrthoDB" id="10255118at2759"/>
<dbReference type="PIRSF" id="PIRSF038995">
    <property type="entry name" value="SRP68"/>
    <property type="match status" value="1"/>
</dbReference>
<evidence type="ECO:0000256" key="3">
    <source>
        <dbReference type="ARBA" id="ARBA00004604"/>
    </source>
</evidence>
<evidence type="ECO:0000256" key="8">
    <source>
        <dbReference type="ARBA" id="ARBA00023135"/>
    </source>
</evidence>
<evidence type="ECO:0000256" key="4">
    <source>
        <dbReference type="ARBA" id="ARBA00009352"/>
    </source>
</evidence>
<dbReference type="GO" id="GO:0005783">
    <property type="term" value="C:endoplasmic reticulum"/>
    <property type="evidence" value="ECO:0007669"/>
    <property type="project" value="UniProtKB-SubCell"/>
</dbReference>
<dbReference type="GO" id="GO:0008312">
    <property type="term" value="F:7S RNA binding"/>
    <property type="evidence" value="ECO:0007669"/>
    <property type="project" value="InterPro"/>
</dbReference>
<dbReference type="CDD" id="cd15481">
    <property type="entry name" value="SRP68-RBD"/>
    <property type="match status" value="1"/>
</dbReference>
<dbReference type="InterPro" id="IPR026258">
    <property type="entry name" value="SRP68"/>
</dbReference>
<comment type="subcellular location">
    <subcellularLocation>
        <location evidence="2 12">Cytoplasm</location>
    </subcellularLocation>
    <subcellularLocation>
        <location evidence="1">Endoplasmic reticulum</location>
    </subcellularLocation>
    <subcellularLocation>
        <location evidence="3">Nucleus</location>
        <location evidence="3">Nucleolus</location>
    </subcellularLocation>
</comment>
<comment type="caution">
    <text evidence="14">The sequence shown here is derived from an EMBL/GenBank/DDBJ whole genome shotgun (WGS) entry which is preliminary data.</text>
</comment>
<keyword evidence="5 12" id="KW-0963">Cytoplasm</keyword>
<evidence type="ECO:0000256" key="6">
    <source>
        <dbReference type="ARBA" id="ARBA00022824"/>
    </source>
</evidence>
<dbReference type="Proteomes" id="UP000271974">
    <property type="component" value="Unassembled WGS sequence"/>
</dbReference>
<dbReference type="PANTHER" id="PTHR12860">
    <property type="entry name" value="SIGNAL RECOGNITION PARTICLE 68 KDA PROTEIN"/>
    <property type="match status" value="1"/>
</dbReference>
<evidence type="ECO:0000256" key="13">
    <source>
        <dbReference type="SAM" id="MobiDB-lite"/>
    </source>
</evidence>
<keyword evidence="8 12" id="KW-0733">Signal recognition particle</keyword>
<accession>A0A3S0ZK03</accession>
<comment type="function">
    <text evidence="12">Component of the signal recognition particle (SRP) complex, a ribonucleoprotein complex that mediates the cotranslational targeting of secretory and membrane proteins to the endoplasmic reticulum (ER). The SRP complex interacts with the signal sequence in nascent secretory and membrane proteins and directs them to the membrane of the ER.</text>
</comment>
<evidence type="ECO:0000256" key="7">
    <source>
        <dbReference type="ARBA" id="ARBA00022884"/>
    </source>
</evidence>
<comment type="similarity">
    <text evidence="4 12">Belongs to the SRP68 family.</text>
</comment>
<evidence type="ECO:0000256" key="1">
    <source>
        <dbReference type="ARBA" id="ARBA00004240"/>
    </source>
</evidence>
<proteinExistence type="inferred from homology"/>
<dbReference type="PANTHER" id="PTHR12860:SF0">
    <property type="entry name" value="SIGNAL RECOGNITION PARTICLE SUBUNIT SRP68"/>
    <property type="match status" value="1"/>
</dbReference>
<dbReference type="GO" id="GO:0030942">
    <property type="term" value="F:endoplasmic reticulum signal peptide binding"/>
    <property type="evidence" value="ECO:0007669"/>
    <property type="project" value="InterPro"/>
</dbReference>
<protein>
    <recommendedName>
        <fullName evidence="11 12">Signal recognition particle subunit SRP68</fullName>
        <shortName evidence="12">SRP68</shortName>
    </recommendedName>
</protein>
<feature type="region of interest" description="Disordered" evidence="13">
    <location>
        <begin position="1"/>
        <end position="23"/>
    </location>
</feature>
<dbReference type="EMBL" id="RQTK01000653">
    <property type="protein sequence ID" value="RUS76553.1"/>
    <property type="molecule type" value="Genomic_DNA"/>
</dbReference>
<sequence>MAAEGENVTGDSPNQGSQTAADSTKEISYTLEALQLLKDAQQQHGLRHGDFHRYRGYCSRRIKRIRKSLHFPQGNRNRVNPKKITEEVLSDARFLQLPLFCAERCWAYGMQLKSEANTEPRKRFHMMTKLKKAVVYSEELEVLGNSSKCDARTKLECQAYNAWIKGSLEFEAEQWESAMEYFTKAKTIYEKLANAFSEDLQALYQQRVDEIAPNLRYCAYNIGDESALQDLQKMRIAAGEDQLSFKLDDLLSQTREKQAATQSEVTWRGRTVPVKVEAVRLFLLNMQDLQSELDSAESLDSRVSIYESILKQCIDAQQALRDALQEDAVFKAAVRGQPIEGKVSNQHYLHSYLMYIRLNTTVERNLLMVEALEQNLPENNPEEGKKITKPQDLVRLYDIIIQNLSEIPNLHGVQDTSALESEVEASILGYKAFRSFYIARSYASAKKWKETLALYQRAVDNCKKAIAGWKQQPQTPKLKKDVQSVEVLEQQISGQMASCQAYSILDSGAAGEPSFSTPVSDKRPLEERLDEYIPEKSLTSKKAVLTRFPPDFEPIPCRPLFFDLALNHIEFPSLDDKLEQKKGPAGGGLTGMVKGWLWGGGKK</sequence>
<reference evidence="14 15" key="1">
    <citation type="submission" date="2019-01" db="EMBL/GenBank/DDBJ databases">
        <title>A draft genome assembly of the solar-powered sea slug Elysia chlorotica.</title>
        <authorList>
            <person name="Cai H."/>
            <person name="Li Q."/>
            <person name="Fang X."/>
            <person name="Li J."/>
            <person name="Curtis N.E."/>
            <person name="Altenburger A."/>
            <person name="Shibata T."/>
            <person name="Feng M."/>
            <person name="Maeda T."/>
            <person name="Schwartz J.A."/>
            <person name="Shigenobu S."/>
            <person name="Lundholm N."/>
            <person name="Nishiyama T."/>
            <person name="Yang H."/>
            <person name="Hasebe M."/>
            <person name="Li S."/>
            <person name="Pierce S.K."/>
            <person name="Wang J."/>
        </authorList>
    </citation>
    <scope>NUCLEOTIDE SEQUENCE [LARGE SCALE GENOMIC DNA]</scope>
    <source>
        <strain evidence="14">EC2010</strain>
        <tissue evidence="14">Whole organism of an adult</tissue>
    </source>
</reference>
<keyword evidence="7 12" id="KW-0694">RNA-binding</keyword>
<evidence type="ECO:0000256" key="9">
    <source>
        <dbReference type="ARBA" id="ARBA00023242"/>
    </source>
</evidence>
<name>A0A3S0ZK03_ELYCH</name>
<dbReference type="GO" id="GO:0005829">
    <property type="term" value="C:cytosol"/>
    <property type="evidence" value="ECO:0007669"/>
    <property type="project" value="UniProtKB-ARBA"/>
</dbReference>
<dbReference type="GO" id="GO:0005786">
    <property type="term" value="C:signal recognition particle, endoplasmic reticulum targeting"/>
    <property type="evidence" value="ECO:0007669"/>
    <property type="project" value="UniProtKB-KW"/>
</dbReference>
<dbReference type="Pfam" id="PF16969">
    <property type="entry name" value="SRP68"/>
    <property type="match status" value="1"/>
</dbReference>
<keyword evidence="9" id="KW-0539">Nucleus</keyword>
<dbReference type="FunFam" id="1.10.3450.40:FF:000001">
    <property type="entry name" value="Signal recognition particle subunit SRP68"/>
    <property type="match status" value="1"/>
</dbReference>
<organism evidence="14 15">
    <name type="scientific">Elysia chlorotica</name>
    <name type="common">Eastern emerald elysia</name>
    <name type="synonym">Sea slug</name>
    <dbReference type="NCBI Taxonomy" id="188477"/>
    <lineage>
        <taxon>Eukaryota</taxon>
        <taxon>Metazoa</taxon>
        <taxon>Spiralia</taxon>
        <taxon>Lophotrochozoa</taxon>
        <taxon>Mollusca</taxon>
        <taxon>Gastropoda</taxon>
        <taxon>Heterobranchia</taxon>
        <taxon>Euthyneura</taxon>
        <taxon>Panpulmonata</taxon>
        <taxon>Sacoglossa</taxon>
        <taxon>Placobranchoidea</taxon>
        <taxon>Plakobranchidae</taxon>
        <taxon>Elysia</taxon>
    </lineage>
</organism>
<keyword evidence="15" id="KW-1185">Reference proteome</keyword>
<dbReference type="InterPro" id="IPR034652">
    <property type="entry name" value="SRP68-RBD"/>
</dbReference>
<dbReference type="GO" id="GO:0005047">
    <property type="term" value="F:signal recognition particle binding"/>
    <property type="evidence" value="ECO:0007669"/>
    <property type="project" value="InterPro"/>
</dbReference>
<evidence type="ECO:0000256" key="2">
    <source>
        <dbReference type="ARBA" id="ARBA00004496"/>
    </source>
</evidence>
<dbReference type="GO" id="GO:0005730">
    <property type="term" value="C:nucleolus"/>
    <property type="evidence" value="ECO:0007669"/>
    <property type="project" value="UniProtKB-SubCell"/>
</dbReference>
<dbReference type="STRING" id="188477.A0A3S0ZK03"/>
<gene>
    <name evidence="14" type="ORF">EGW08_015685</name>
</gene>